<dbReference type="NCBIfam" id="NF004384">
    <property type="entry name" value="PRK05748.1"/>
    <property type="match status" value="1"/>
</dbReference>
<dbReference type="FunFam" id="1.10.860.10:FF:000001">
    <property type="entry name" value="Replicative DNA helicase"/>
    <property type="match status" value="1"/>
</dbReference>
<proteinExistence type="inferred from homology"/>
<evidence type="ECO:0000256" key="13">
    <source>
        <dbReference type="RuleBase" id="RU362085"/>
    </source>
</evidence>
<evidence type="ECO:0000256" key="10">
    <source>
        <dbReference type="ARBA" id="ARBA00044932"/>
    </source>
</evidence>
<comment type="similarity">
    <text evidence="1 13">Belongs to the helicase family. DnaB subfamily.</text>
</comment>
<feature type="domain" description="SF4 helicase" evidence="14">
    <location>
        <begin position="181"/>
        <end position="448"/>
    </location>
</feature>
<dbReference type="PROSITE" id="PS51199">
    <property type="entry name" value="SF4_HELICASE"/>
    <property type="match status" value="1"/>
</dbReference>
<dbReference type="SUPFAM" id="SSF48024">
    <property type="entry name" value="N-terminal domain of DnaB helicase"/>
    <property type="match status" value="1"/>
</dbReference>
<reference evidence="15" key="2">
    <citation type="submission" date="2021-08" db="EMBL/GenBank/DDBJ databases">
        <authorList>
            <person name="Dalcin Martins P."/>
        </authorList>
    </citation>
    <scope>NUCLEOTIDE SEQUENCE</scope>
    <source>
        <strain evidence="15">MAG_39</strain>
    </source>
</reference>
<comment type="catalytic activity">
    <reaction evidence="11 13">
        <text>ATP + H2O = ADP + phosphate + H(+)</text>
        <dbReference type="Rhea" id="RHEA:13065"/>
        <dbReference type="ChEBI" id="CHEBI:15377"/>
        <dbReference type="ChEBI" id="CHEBI:15378"/>
        <dbReference type="ChEBI" id="CHEBI:30616"/>
        <dbReference type="ChEBI" id="CHEBI:43474"/>
        <dbReference type="ChEBI" id="CHEBI:456216"/>
        <dbReference type="EC" id="5.6.2.3"/>
    </reaction>
</comment>
<dbReference type="PANTHER" id="PTHR30153:SF2">
    <property type="entry name" value="REPLICATIVE DNA HELICASE"/>
    <property type="match status" value="1"/>
</dbReference>
<keyword evidence="2 13" id="KW-0639">Primosome</keyword>
<dbReference type="GO" id="GO:0005829">
    <property type="term" value="C:cytosol"/>
    <property type="evidence" value="ECO:0007669"/>
    <property type="project" value="TreeGrafter"/>
</dbReference>
<dbReference type="GO" id="GO:0016787">
    <property type="term" value="F:hydrolase activity"/>
    <property type="evidence" value="ECO:0007669"/>
    <property type="project" value="UniProtKB-KW"/>
</dbReference>
<evidence type="ECO:0000256" key="12">
    <source>
        <dbReference type="NCBIfam" id="TIGR00665"/>
    </source>
</evidence>
<evidence type="ECO:0000256" key="9">
    <source>
        <dbReference type="ARBA" id="ARBA00023235"/>
    </source>
</evidence>
<dbReference type="GO" id="GO:0043139">
    <property type="term" value="F:5'-3' DNA helicase activity"/>
    <property type="evidence" value="ECO:0007669"/>
    <property type="project" value="UniProtKB-EC"/>
</dbReference>
<dbReference type="GO" id="GO:1990077">
    <property type="term" value="C:primosome complex"/>
    <property type="evidence" value="ECO:0007669"/>
    <property type="project" value="UniProtKB-UniRule"/>
</dbReference>
<evidence type="ECO:0000256" key="11">
    <source>
        <dbReference type="ARBA" id="ARBA00048954"/>
    </source>
</evidence>
<dbReference type="Gene3D" id="3.40.50.300">
    <property type="entry name" value="P-loop containing nucleotide triphosphate hydrolases"/>
    <property type="match status" value="1"/>
</dbReference>
<name>A0A953JAN8_9BACT</name>
<comment type="caution">
    <text evidence="15">The sequence shown here is derived from an EMBL/GenBank/DDBJ whole genome shotgun (WGS) entry which is preliminary data.</text>
</comment>
<dbReference type="InterPro" id="IPR007693">
    <property type="entry name" value="DNA_helicase_DnaB-like_N"/>
</dbReference>
<dbReference type="GO" id="GO:0003677">
    <property type="term" value="F:DNA binding"/>
    <property type="evidence" value="ECO:0007669"/>
    <property type="project" value="UniProtKB-UniRule"/>
</dbReference>
<evidence type="ECO:0000256" key="2">
    <source>
        <dbReference type="ARBA" id="ARBA00022515"/>
    </source>
</evidence>
<evidence type="ECO:0000256" key="5">
    <source>
        <dbReference type="ARBA" id="ARBA00022801"/>
    </source>
</evidence>
<dbReference type="GO" id="GO:0006269">
    <property type="term" value="P:DNA replication, synthesis of primer"/>
    <property type="evidence" value="ECO:0007669"/>
    <property type="project" value="UniProtKB-UniRule"/>
</dbReference>
<dbReference type="AlphaFoldDB" id="A0A953JAN8"/>
<dbReference type="GO" id="GO:0042802">
    <property type="term" value="F:identical protein binding"/>
    <property type="evidence" value="ECO:0007669"/>
    <property type="project" value="UniProtKB-ARBA"/>
</dbReference>
<gene>
    <name evidence="15" type="primary">dnaB</name>
    <name evidence="15" type="ORF">K8I29_09655</name>
</gene>
<keyword evidence="4 13" id="KW-0547">Nucleotide-binding</keyword>
<dbReference type="EMBL" id="JAIOIV010000076">
    <property type="protein sequence ID" value="MBZ0156457.1"/>
    <property type="molecule type" value="Genomic_DNA"/>
</dbReference>
<evidence type="ECO:0000259" key="14">
    <source>
        <dbReference type="PROSITE" id="PS51199"/>
    </source>
</evidence>
<dbReference type="Proteomes" id="UP000705867">
    <property type="component" value="Unassembled WGS sequence"/>
</dbReference>
<keyword evidence="3 13" id="KW-0235">DNA replication</keyword>
<dbReference type="InterPro" id="IPR007692">
    <property type="entry name" value="DNA_helicase_DnaB"/>
</dbReference>
<dbReference type="Gene3D" id="1.10.860.10">
    <property type="entry name" value="DNAb Helicase, Chain A"/>
    <property type="match status" value="1"/>
</dbReference>
<dbReference type="NCBIfam" id="TIGR00665">
    <property type="entry name" value="DnaB"/>
    <property type="match status" value="1"/>
</dbReference>
<keyword evidence="7 13" id="KW-0067">ATP-binding</keyword>
<evidence type="ECO:0000256" key="8">
    <source>
        <dbReference type="ARBA" id="ARBA00023125"/>
    </source>
</evidence>
<dbReference type="CDD" id="cd00984">
    <property type="entry name" value="DnaB_C"/>
    <property type="match status" value="1"/>
</dbReference>
<dbReference type="PANTHER" id="PTHR30153">
    <property type="entry name" value="REPLICATIVE DNA HELICASE DNAB"/>
    <property type="match status" value="1"/>
</dbReference>
<keyword evidence="9" id="KW-0413">Isomerase</keyword>
<dbReference type="InterPro" id="IPR036185">
    <property type="entry name" value="DNA_heli_DnaB-like_N_sf"/>
</dbReference>
<dbReference type="GO" id="GO:0005524">
    <property type="term" value="F:ATP binding"/>
    <property type="evidence" value="ECO:0007669"/>
    <property type="project" value="UniProtKB-UniRule"/>
</dbReference>
<evidence type="ECO:0000313" key="16">
    <source>
        <dbReference type="Proteomes" id="UP000705867"/>
    </source>
</evidence>
<reference evidence="15" key="1">
    <citation type="journal article" date="2021" name="bioRxiv">
        <title>Unraveling nitrogen, sulfur and carbon metabolic pathways and microbial community transcriptional responses to substrate deprivation and toxicity stresses in a bioreactor mimicking anoxic brackish coastal sediment conditions.</title>
        <authorList>
            <person name="Martins P.D."/>
            <person name="Echeveste M.J."/>
            <person name="Arshad A."/>
            <person name="Kurth J."/>
            <person name="Ouboter H."/>
            <person name="Jetten M.S.M."/>
            <person name="Welte C.U."/>
        </authorList>
    </citation>
    <scope>NUCLEOTIDE SEQUENCE</scope>
    <source>
        <strain evidence="15">MAG_39</strain>
    </source>
</reference>
<dbReference type="FunFam" id="3.40.50.300:FF:000076">
    <property type="entry name" value="Replicative DNA helicase"/>
    <property type="match status" value="1"/>
</dbReference>
<dbReference type="Pfam" id="PF03796">
    <property type="entry name" value="DnaB_C"/>
    <property type="match status" value="1"/>
</dbReference>
<dbReference type="EC" id="5.6.2.3" evidence="12 13"/>
<evidence type="ECO:0000256" key="4">
    <source>
        <dbReference type="ARBA" id="ARBA00022741"/>
    </source>
</evidence>
<dbReference type="InterPro" id="IPR016136">
    <property type="entry name" value="DNA_helicase_N/primase_C"/>
</dbReference>
<evidence type="ECO:0000256" key="6">
    <source>
        <dbReference type="ARBA" id="ARBA00022806"/>
    </source>
</evidence>
<comment type="function">
    <text evidence="10 13">The main replicative DNA helicase, it participates in initiation and elongation during chromosome replication. Travels ahead of the DNA replisome, separating dsDNA into templates for DNA synthesis. A processive ATP-dependent 5'-3' DNA helicase it has DNA-dependent ATPase activity.</text>
</comment>
<evidence type="ECO:0000256" key="1">
    <source>
        <dbReference type="ARBA" id="ARBA00008428"/>
    </source>
</evidence>
<evidence type="ECO:0000256" key="3">
    <source>
        <dbReference type="ARBA" id="ARBA00022705"/>
    </source>
</evidence>
<keyword evidence="8 13" id="KW-0238">DNA-binding</keyword>
<organism evidence="15 16">
    <name type="scientific">Candidatus Nitrobium versatile</name>
    <dbReference type="NCBI Taxonomy" id="2884831"/>
    <lineage>
        <taxon>Bacteria</taxon>
        <taxon>Pseudomonadati</taxon>
        <taxon>Nitrospirota</taxon>
        <taxon>Nitrospiria</taxon>
        <taxon>Nitrospirales</taxon>
        <taxon>Nitrospiraceae</taxon>
        <taxon>Candidatus Nitrobium</taxon>
    </lineage>
</organism>
<evidence type="ECO:0000256" key="7">
    <source>
        <dbReference type="ARBA" id="ARBA00022840"/>
    </source>
</evidence>
<accession>A0A953JAN8</accession>
<dbReference type="InterPro" id="IPR027417">
    <property type="entry name" value="P-loop_NTPase"/>
</dbReference>
<sequence>MKLSDVAIDKLPPQNIEAEQSVLGSIIFDNEALPKVLEVLSPDDFYKDSHRRLYNAMLDLFDRNEPIDIITLTDHLKKNSELESVGGIAYLTALANSVPTSANIRYHSKIIREKALLRALIQTATHITAKVYEDSLDADEMVDYAEKMVFDIADKRTKVSFSDMKSIVKDSIRMIEQLYDKKETITGAPTGFKDLDEMTAGFQPGDLIIIGGRPGMGKTAFALNIAQHVGVEMKEPVAIFSLEMSKEQLAMRMLCSEGMVDASRVRKGFLSKQDWPKLTAAAGNLAASPIYIDDSSGVSVLEMRAKARRLKREHRGLSLVVVDYLQLMRSRGTFERREQEISEISRSLKALAKELSVPVIALSQLNRAVEQRGDRKPTLADLRESGAIEQDADVIIFLYRDEIYNKNNQNNKGKAEIIIAKQRNGPTGSVHLTFLSDKTRFVDFSNMSYETEEEVYGEGE</sequence>
<keyword evidence="6 13" id="KW-0347">Helicase</keyword>
<dbReference type="SUPFAM" id="SSF52540">
    <property type="entry name" value="P-loop containing nucleoside triphosphate hydrolases"/>
    <property type="match status" value="1"/>
</dbReference>
<keyword evidence="5 13" id="KW-0378">Hydrolase</keyword>
<dbReference type="InterPro" id="IPR007694">
    <property type="entry name" value="DNA_helicase_DnaB-like_C"/>
</dbReference>
<protein>
    <recommendedName>
        <fullName evidence="12 13">Replicative DNA helicase</fullName>
        <ecNumber evidence="12 13">5.6.2.3</ecNumber>
    </recommendedName>
</protein>
<dbReference type="SMART" id="SM00382">
    <property type="entry name" value="AAA"/>
    <property type="match status" value="1"/>
</dbReference>
<dbReference type="InterPro" id="IPR003593">
    <property type="entry name" value="AAA+_ATPase"/>
</dbReference>
<dbReference type="Pfam" id="PF00772">
    <property type="entry name" value="DnaB"/>
    <property type="match status" value="1"/>
</dbReference>
<evidence type="ECO:0000313" key="15">
    <source>
        <dbReference type="EMBL" id="MBZ0156457.1"/>
    </source>
</evidence>